<gene>
    <name evidence="1" type="ORF">GCM10007924_14050</name>
</gene>
<comment type="caution">
    <text evidence="1">The sequence shown here is derived from an EMBL/GenBank/DDBJ whole genome shotgun (WGS) entry which is preliminary data.</text>
</comment>
<reference evidence="1" key="1">
    <citation type="journal article" date="2014" name="Int. J. Syst. Evol. Microbiol.">
        <title>Complete genome of a new Firmicutes species belonging to the dominant human colonic microbiota ('Ruminococcus bicirculans') reveals two chromosomes and a selective capacity to utilize plant glucans.</title>
        <authorList>
            <consortium name="NISC Comparative Sequencing Program"/>
            <person name="Wegmann U."/>
            <person name="Louis P."/>
            <person name="Goesmann A."/>
            <person name="Henrissat B."/>
            <person name="Duncan S.H."/>
            <person name="Flint H.J."/>
        </authorList>
    </citation>
    <scope>NUCLEOTIDE SEQUENCE</scope>
    <source>
        <strain evidence="1">NBRC 103408</strain>
    </source>
</reference>
<dbReference type="EMBL" id="BSNF01000006">
    <property type="protein sequence ID" value="GLQ06184.1"/>
    <property type="molecule type" value="Genomic_DNA"/>
</dbReference>
<sequence length="79" mass="8585">MGLLFLSGLLLLLSACEEVSQEEFLAKVGNRTSPDAISEAVGKPDKIEQDGAMALWRYSTDRGDVCYAVTGQIALRMMC</sequence>
<name>A0ABQ5U1Z9_9PROT</name>
<evidence type="ECO:0000313" key="2">
    <source>
        <dbReference type="Proteomes" id="UP001161409"/>
    </source>
</evidence>
<protein>
    <recommendedName>
        <fullName evidence="3">Lipoprotein SmpA/OmlA domain-containing protein</fullName>
    </recommendedName>
</protein>
<reference evidence="1" key="2">
    <citation type="submission" date="2023-01" db="EMBL/GenBank/DDBJ databases">
        <title>Draft genome sequence of Sneathiella chinensis strain NBRC 103408.</title>
        <authorList>
            <person name="Sun Q."/>
            <person name="Mori K."/>
        </authorList>
    </citation>
    <scope>NUCLEOTIDE SEQUENCE</scope>
    <source>
        <strain evidence="1">NBRC 103408</strain>
    </source>
</reference>
<organism evidence="1 2">
    <name type="scientific">Sneathiella chinensis</name>
    <dbReference type="NCBI Taxonomy" id="349750"/>
    <lineage>
        <taxon>Bacteria</taxon>
        <taxon>Pseudomonadati</taxon>
        <taxon>Pseudomonadota</taxon>
        <taxon>Alphaproteobacteria</taxon>
        <taxon>Sneathiellales</taxon>
        <taxon>Sneathiellaceae</taxon>
        <taxon>Sneathiella</taxon>
    </lineage>
</organism>
<evidence type="ECO:0008006" key="3">
    <source>
        <dbReference type="Google" id="ProtNLM"/>
    </source>
</evidence>
<accession>A0ABQ5U1Z9</accession>
<keyword evidence="2" id="KW-1185">Reference proteome</keyword>
<evidence type="ECO:0000313" key="1">
    <source>
        <dbReference type="EMBL" id="GLQ06184.1"/>
    </source>
</evidence>
<dbReference type="Proteomes" id="UP001161409">
    <property type="component" value="Unassembled WGS sequence"/>
</dbReference>
<proteinExistence type="predicted"/>